<dbReference type="EMBL" id="QWEG01000008">
    <property type="protein sequence ID" value="RHW39081.1"/>
    <property type="molecule type" value="Genomic_DNA"/>
</dbReference>
<sequence length="129" mass="14205">MFLQKRVAGFAVLFALILAITTAGPLSAFAEIVITTQPIESRETVGVELRDDFFNPKVINLRQGRTTKVVLKNNGTKEHTFTVQKLGIDAVVPAGQEKTITVKANQPGTYELICRYHFQEGMVGTVIVK</sequence>
<dbReference type="PANTHER" id="PTHR38439">
    <property type="entry name" value="AURACYANIN-B"/>
    <property type="match status" value="1"/>
</dbReference>
<dbReference type="PANTHER" id="PTHR38439:SF3">
    <property type="entry name" value="COPPER-RESISTANT CUPROPROTEIN COPI"/>
    <property type="match status" value="1"/>
</dbReference>
<accession>A0A417YSW4</accession>
<feature type="chain" id="PRO_5019554855" evidence="3">
    <location>
        <begin position="31"/>
        <end position="129"/>
    </location>
</feature>
<evidence type="ECO:0000256" key="1">
    <source>
        <dbReference type="ARBA" id="ARBA00022723"/>
    </source>
</evidence>
<evidence type="ECO:0000256" key="3">
    <source>
        <dbReference type="SAM" id="SignalP"/>
    </source>
</evidence>
<keyword evidence="1" id="KW-0479">Metal-binding</keyword>
<dbReference type="InterPro" id="IPR028096">
    <property type="entry name" value="EfeO_Cupredoxin"/>
</dbReference>
<dbReference type="Proteomes" id="UP000284416">
    <property type="component" value="Unassembled WGS sequence"/>
</dbReference>
<gene>
    <name evidence="5" type="ORF">D1B31_14075</name>
</gene>
<evidence type="ECO:0000313" key="5">
    <source>
        <dbReference type="EMBL" id="RHW39081.1"/>
    </source>
</evidence>
<feature type="domain" description="EfeO-type cupredoxin-like" evidence="4">
    <location>
        <begin position="32"/>
        <end position="128"/>
    </location>
</feature>
<comment type="caution">
    <text evidence="5">The sequence shown here is derived from an EMBL/GenBank/DDBJ whole genome shotgun (WGS) entry which is preliminary data.</text>
</comment>
<organism evidence="5 6">
    <name type="scientific">Neobacillus notoginsengisoli</name>
    <dbReference type="NCBI Taxonomy" id="1578198"/>
    <lineage>
        <taxon>Bacteria</taxon>
        <taxon>Bacillati</taxon>
        <taxon>Bacillota</taxon>
        <taxon>Bacilli</taxon>
        <taxon>Bacillales</taxon>
        <taxon>Bacillaceae</taxon>
        <taxon>Neobacillus</taxon>
    </lineage>
</organism>
<dbReference type="AlphaFoldDB" id="A0A417YSW4"/>
<dbReference type="GO" id="GO:0046872">
    <property type="term" value="F:metal ion binding"/>
    <property type="evidence" value="ECO:0007669"/>
    <property type="project" value="UniProtKB-KW"/>
</dbReference>
<keyword evidence="6" id="KW-1185">Reference proteome</keyword>
<dbReference type="OrthoDB" id="9816061at2"/>
<protein>
    <submittedName>
        <fullName evidence="5">Cupredoxin domain-containing protein</fullName>
    </submittedName>
</protein>
<dbReference type="Gene3D" id="2.60.40.420">
    <property type="entry name" value="Cupredoxins - blue copper proteins"/>
    <property type="match status" value="1"/>
</dbReference>
<dbReference type="RefSeq" id="WP_118921413.1">
    <property type="nucleotide sequence ID" value="NZ_QWEG01000008.1"/>
</dbReference>
<dbReference type="Pfam" id="PF13473">
    <property type="entry name" value="Cupredoxin_1"/>
    <property type="match status" value="1"/>
</dbReference>
<keyword evidence="2" id="KW-0186">Copper</keyword>
<name>A0A417YSW4_9BACI</name>
<evidence type="ECO:0000259" key="4">
    <source>
        <dbReference type="Pfam" id="PF13473"/>
    </source>
</evidence>
<reference evidence="5 6" key="1">
    <citation type="journal article" date="2017" name="Int. J. Syst. Evol. Microbiol.">
        <title>Bacillus notoginsengisoli sp. nov., a novel bacterium isolated from the rhizosphere of Panax notoginseng.</title>
        <authorList>
            <person name="Zhang M.Y."/>
            <person name="Cheng J."/>
            <person name="Cai Y."/>
            <person name="Zhang T.Y."/>
            <person name="Wu Y.Y."/>
            <person name="Manikprabhu D."/>
            <person name="Li W.J."/>
            <person name="Zhang Y.X."/>
        </authorList>
    </citation>
    <scope>NUCLEOTIDE SEQUENCE [LARGE SCALE GENOMIC DNA]</scope>
    <source>
        <strain evidence="5 6">JCM 30743</strain>
    </source>
</reference>
<evidence type="ECO:0000256" key="2">
    <source>
        <dbReference type="ARBA" id="ARBA00023008"/>
    </source>
</evidence>
<dbReference type="SUPFAM" id="SSF49503">
    <property type="entry name" value="Cupredoxins"/>
    <property type="match status" value="1"/>
</dbReference>
<feature type="signal peptide" evidence="3">
    <location>
        <begin position="1"/>
        <end position="30"/>
    </location>
</feature>
<keyword evidence="3" id="KW-0732">Signal</keyword>
<dbReference type="InterPro" id="IPR008972">
    <property type="entry name" value="Cupredoxin"/>
</dbReference>
<proteinExistence type="predicted"/>
<dbReference type="InterPro" id="IPR050845">
    <property type="entry name" value="Cu-binding_ET"/>
</dbReference>
<evidence type="ECO:0000313" key="6">
    <source>
        <dbReference type="Proteomes" id="UP000284416"/>
    </source>
</evidence>